<dbReference type="eggNOG" id="ENOG50308WT">
    <property type="taxonomic scope" value="Bacteria"/>
</dbReference>
<dbReference type="PATRIC" id="fig|1123057.7.peg.1889"/>
<dbReference type="EMBL" id="AWXR01000016">
    <property type="protein sequence ID" value="ERM83220.1"/>
    <property type="molecule type" value="Genomic_DNA"/>
</dbReference>
<dbReference type="Proteomes" id="UP000016843">
    <property type="component" value="Unassembled WGS sequence"/>
</dbReference>
<evidence type="ECO:0000259" key="1">
    <source>
        <dbReference type="Pfam" id="PF19763"/>
    </source>
</evidence>
<feature type="domain" description="DUF6250" evidence="1">
    <location>
        <begin position="19"/>
        <end position="176"/>
    </location>
</feature>
<dbReference type="InterPro" id="IPR046217">
    <property type="entry name" value="DUF6250"/>
</dbReference>
<dbReference type="Gene3D" id="2.60.120.200">
    <property type="match status" value="1"/>
</dbReference>
<gene>
    <name evidence="2" type="ORF">P872_16995</name>
</gene>
<evidence type="ECO:0000313" key="2">
    <source>
        <dbReference type="EMBL" id="ERM83220.1"/>
    </source>
</evidence>
<keyword evidence="3" id="KW-1185">Reference proteome</keyword>
<dbReference type="Pfam" id="PF19763">
    <property type="entry name" value="DUF6250"/>
    <property type="match status" value="1"/>
</dbReference>
<organism evidence="2 3">
    <name type="scientific">Rhodonellum psychrophilum GCM71 = DSM 17998</name>
    <dbReference type="NCBI Taxonomy" id="1123057"/>
    <lineage>
        <taxon>Bacteria</taxon>
        <taxon>Pseudomonadati</taxon>
        <taxon>Bacteroidota</taxon>
        <taxon>Cytophagia</taxon>
        <taxon>Cytophagales</taxon>
        <taxon>Cytophagaceae</taxon>
        <taxon>Rhodonellum</taxon>
    </lineage>
</organism>
<evidence type="ECO:0000313" key="3">
    <source>
        <dbReference type="Proteomes" id="UP000016843"/>
    </source>
</evidence>
<reference evidence="2 3" key="1">
    <citation type="journal article" date="2013" name="Genome Announc.">
        <title>Draft Genome Sequence of the Psychrophilic and Alkaliphilic Rhodonellum psychrophilum Strain GCM71T.</title>
        <authorList>
            <person name="Hauptmann A.L."/>
            <person name="Glaring M.A."/>
            <person name="Hallin P.F."/>
            <person name="Prieme A."/>
            <person name="Stougaard P."/>
        </authorList>
    </citation>
    <scope>NUCLEOTIDE SEQUENCE [LARGE SCALE GENOMIC DNA]</scope>
    <source>
        <strain evidence="2 3">GCM71</strain>
    </source>
</reference>
<comment type="caution">
    <text evidence="2">The sequence shown here is derived from an EMBL/GenBank/DDBJ whole genome shotgun (WGS) entry which is preliminary data.</text>
</comment>
<name>U5BRK6_9BACT</name>
<accession>U5BRK6</accession>
<proteinExistence type="predicted"/>
<dbReference type="AlphaFoldDB" id="U5BRK6"/>
<sequence length="181" mass="20732">MDSTPNSSVYTQNGKLVMDTEGGVTVWLDLELEGNYEISYSRKVVLDSGKNDRISDLNQFWAASDPTSKGMFTRSGQFESYDDMHLYYVGFGGNHNSTTRFRKYDQGEKPVLGEYLEGPYLLQANHDYQIKTICKDGKVSFLVDDVLFFEYKDPEPLTSGYFGFRSTWSRQEISDLTITRL</sequence>
<protein>
    <recommendedName>
        <fullName evidence="1">DUF6250 domain-containing protein</fullName>
    </recommendedName>
</protein>